<dbReference type="Gene3D" id="4.10.1000.10">
    <property type="entry name" value="Zinc finger, CCCH-type"/>
    <property type="match status" value="1"/>
</dbReference>
<dbReference type="SMART" id="SM00356">
    <property type="entry name" value="ZnF_C3H1"/>
    <property type="match status" value="1"/>
</dbReference>
<keyword evidence="3 4" id="KW-0862">Zinc</keyword>
<evidence type="ECO:0000256" key="5">
    <source>
        <dbReference type="SAM" id="MobiDB-lite"/>
    </source>
</evidence>
<evidence type="ECO:0000313" key="8">
    <source>
        <dbReference type="Proteomes" id="UP000287651"/>
    </source>
</evidence>
<evidence type="ECO:0000256" key="4">
    <source>
        <dbReference type="PROSITE-ProRule" id="PRU00723"/>
    </source>
</evidence>
<evidence type="ECO:0000256" key="3">
    <source>
        <dbReference type="ARBA" id="ARBA00022833"/>
    </source>
</evidence>
<keyword evidence="1 4" id="KW-0479">Metal-binding</keyword>
<evidence type="ECO:0000313" key="7">
    <source>
        <dbReference type="EMBL" id="RRT83451.1"/>
    </source>
</evidence>
<dbReference type="Proteomes" id="UP000287651">
    <property type="component" value="Unassembled WGS sequence"/>
</dbReference>
<keyword evidence="2 4" id="KW-0863">Zinc-finger</keyword>
<dbReference type="AlphaFoldDB" id="A0A427B4P6"/>
<gene>
    <name evidence="7" type="ORF">B296_00007725</name>
</gene>
<evidence type="ECO:0000259" key="6">
    <source>
        <dbReference type="PROSITE" id="PS50103"/>
    </source>
</evidence>
<proteinExistence type="predicted"/>
<sequence>MTAPPPSEENEVATRESTVAVVSAGNDALEVGHGVDSSSAKRKREEEEEEKEVEGVEETKVSDAGDGKTRRDLLWKTSLCSFYRRQPGKVGCSHGDACRYAHGEAELRIRPDNTWDPTSERAKKLLRASNNGDDAKAESLEAEDPTVDVTSLDKCLIGLPRKWASDNLKSFLDGQVK</sequence>
<name>A0A427B4P6_ENSVE</name>
<dbReference type="SUPFAM" id="SSF90229">
    <property type="entry name" value="CCCH zinc finger"/>
    <property type="match status" value="1"/>
</dbReference>
<feature type="zinc finger region" description="C3H1-type" evidence="4">
    <location>
        <begin position="74"/>
        <end position="105"/>
    </location>
</feature>
<comment type="caution">
    <text evidence="7">The sequence shown here is derived from an EMBL/GenBank/DDBJ whole genome shotgun (WGS) entry which is preliminary data.</text>
</comment>
<dbReference type="InterPro" id="IPR000571">
    <property type="entry name" value="Znf_CCCH"/>
</dbReference>
<feature type="domain" description="C3H1-type" evidence="6">
    <location>
        <begin position="74"/>
        <end position="105"/>
    </location>
</feature>
<accession>A0A427B4P6</accession>
<evidence type="ECO:0000256" key="1">
    <source>
        <dbReference type="ARBA" id="ARBA00022723"/>
    </source>
</evidence>
<reference evidence="7 8" key="1">
    <citation type="journal article" date="2014" name="Agronomy (Basel)">
        <title>A Draft Genome Sequence for Ensete ventricosum, the Drought-Tolerant Tree Against Hunger.</title>
        <authorList>
            <person name="Harrison J."/>
            <person name="Moore K.A."/>
            <person name="Paszkiewicz K."/>
            <person name="Jones T."/>
            <person name="Grant M."/>
            <person name="Ambacheew D."/>
            <person name="Muzemil S."/>
            <person name="Studholme D.J."/>
        </authorList>
    </citation>
    <scope>NUCLEOTIDE SEQUENCE [LARGE SCALE GENOMIC DNA]</scope>
</reference>
<organism evidence="7 8">
    <name type="scientific">Ensete ventricosum</name>
    <name type="common">Abyssinian banana</name>
    <name type="synonym">Musa ensete</name>
    <dbReference type="NCBI Taxonomy" id="4639"/>
    <lineage>
        <taxon>Eukaryota</taxon>
        <taxon>Viridiplantae</taxon>
        <taxon>Streptophyta</taxon>
        <taxon>Embryophyta</taxon>
        <taxon>Tracheophyta</taxon>
        <taxon>Spermatophyta</taxon>
        <taxon>Magnoliopsida</taxon>
        <taxon>Liliopsida</taxon>
        <taxon>Zingiberales</taxon>
        <taxon>Musaceae</taxon>
        <taxon>Ensete</taxon>
    </lineage>
</organism>
<dbReference type="GO" id="GO:0008270">
    <property type="term" value="F:zinc ion binding"/>
    <property type="evidence" value="ECO:0007669"/>
    <property type="project" value="UniProtKB-KW"/>
</dbReference>
<feature type="region of interest" description="Disordered" evidence="5">
    <location>
        <begin position="25"/>
        <end position="67"/>
    </location>
</feature>
<evidence type="ECO:0000256" key="2">
    <source>
        <dbReference type="ARBA" id="ARBA00022771"/>
    </source>
</evidence>
<dbReference type="PROSITE" id="PS50103">
    <property type="entry name" value="ZF_C3H1"/>
    <property type="match status" value="1"/>
</dbReference>
<feature type="compositionally biased region" description="Basic and acidic residues" evidence="5">
    <location>
        <begin position="53"/>
        <end position="67"/>
    </location>
</feature>
<dbReference type="EMBL" id="AMZH03000491">
    <property type="protein sequence ID" value="RRT83451.1"/>
    <property type="molecule type" value="Genomic_DNA"/>
</dbReference>
<protein>
    <recommendedName>
        <fullName evidence="6">C3H1-type domain-containing protein</fullName>
    </recommendedName>
</protein>
<dbReference type="InterPro" id="IPR036855">
    <property type="entry name" value="Znf_CCCH_sf"/>
</dbReference>